<protein>
    <submittedName>
        <fullName evidence="1">Uncharacterized protein</fullName>
    </submittedName>
</protein>
<sequence>MTLHYGDLDTSLHQAHGITNAVTADPSLSEDSFSAAKNQFAILQAQNNQSTRALITGKKTGGMDNPQATPLVLFEIKEHLHC</sequence>
<dbReference type="Proteomes" id="UP000228934">
    <property type="component" value="Unassembled WGS sequence"/>
</dbReference>
<reference evidence="2" key="1">
    <citation type="journal article" date="2017" name="Nat. Commun.">
        <title>The North American bullfrog draft genome provides insight into hormonal regulation of long noncoding RNA.</title>
        <authorList>
            <person name="Hammond S.A."/>
            <person name="Warren R.L."/>
            <person name="Vandervalk B.P."/>
            <person name="Kucuk E."/>
            <person name="Khan H."/>
            <person name="Gibb E.A."/>
            <person name="Pandoh P."/>
            <person name="Kirk H."/>
            <person name="Zhao Y."/>
            <person name="Jones M."/>
            <person name="Mungall A.J."/>
            <person name="Coope R."/>
            <person name="Pleasance S."/>
            <person name="Moore R.A."/>
            <person name="Holt R.A."/>
            <person name="Round J.M."/>
            <person name="Ohora S."/>
            <person name="Walle B.V."/>
            <person name="Veldhoen N."/>
            <person name="Helbing C.C."/>
            <person name="Birol I."/>
        </authorList>
    </citation>
    <scope>NUCLEOTIDE SEQUENCE [LARGE SCALE GENOMIC DNA]</scope>
</reference>
<dbReference type="EMBL" id="KV924047">
    <property type="protein sequence ID" value="PIO38675.1"/>
    <property type="molecule type" value="Genomic_DNA"/>
</dbReference>
<evidence type="ECO:0000313" key="1">
    <source>
        <dbReference type="EMBL" id="PIO38675.1"/>
    </source>
</evidence>
<proteinExistence type="predicted"/>
<organism evidence="1 2">
    <name type="scientific">Aquarana catesbeiana</name>
    <name type="common">American bullfrog</name>
    <name type="synonym">Rana catesbeiana</name>
    <dbReference type="NCBI Taxonomy" id="8400"/>
    <lineage>
        <taxon>Eukaryota</taxon>
        <taxon>Metazoa</taxon>
        <taxon>Chordata</taxon>
        <taxon>Craniata</taxon>
        <taxon>Vertebrata</taxon>
        <taxon>Euteleostomi</taxon>
        <taxon>Amphibia</taxon>
        <taxon>Batrachia</taxon>
        <taxon>Anura</taxon>
        <taxon>Neobatrachia</taxon>
        <taxon>Ranoidea</taxon>
        <taxon>Ranidae</taxon>
        <taxon>Aquarana</taxon>
    </lineage>
</organism>
<accession>A0A2G9SF05</accession>
<name>A0A2G9SF05_AQUCT</name>
<gene>
    <name evidence="1" type="ORF">AB205_0035870</name>
</gene>
<evidence type="ECO:0000313" key="2">
    <source>
        <dbReference type="Proteomes" id="UP000228934"/>
    </source>
</evidence>
<dbReference type="OrthoDB" id="10263206at2759"/>
<dbReference type="AlphaFoldDB" id="A0A2G9SF05"/>
<keyword evidence="2" id="KW-1185">Reference proteome</keyword>